<dbReference type="CDD" id="cd00886">
    <property type="entry name" value="MogA_MoaB"/>
    <property type="match status" value="1"/>
</dbReference>
<dbReference type="EMBL" id="QGTQ01000026">
    <property type="protein sequence ID" value="PWV95540.1"/>
    <property type="molecule type" value="Genomic_DNA"/>
</dbReference>
<dbReference type="AlphaFoldDB" id="A0A2V2YMC3"/>
<dbReference type="GO" id="GO:0006777">
    <property type="term" value="P:Mo-molybdopterin cofactor biosynthetic process"/>
    <property type="evidence" value="ECO:0007669"/>
    <property type="project" value="UniProtKB-KW"/>
</dbReference>
<dbReference type="SMART" id="SM00852">
    <property type="entry name" value="MoCF_biosynth"/>
    <property type="match status" value="1"/>
</dbReference>
<reference evidence="5 6" key="1">
    <citation type="submission" date="2018-05" db="EMBL/GenBank/DDBJ databases">
        <title>Genomic Encyclopedia of Type Strains, Phase III (KMG-III): the genomes of soil and plant-associated and newly described type strains.</title>
        <authorList>
            <person name="Whitman W."/>
        </authorList>
    </citation>
    <scope>NUCLEOTIDE SEQUENCE [LARGE SCALE GENOMIC DNA]</scope>
    <source>
        <strain evidence="5 6">CECT 5696</strain>
    </source>
</reference>
<evidence type="ECO:0000313" key="5">
    <source>
        <dbReference type="EMBL" id="PWV95540.1"/>
    </source>
</evidence>
<dbReference type="Proteomes" id="UP000246635">
    <property type="component" value="Unassembled WGS sequence"/>
</dbReference>
<dbReference type="InterPro" id="IPR036425">
    <property type="entry name" value="MoaB/Mog-like_dom_sf"/>
</dbReference>
<dbReference type="InterPro" id="IPR008284">
    <property type="entry name" value="MoCF_biosynth_CS"/>
</dbReference>
<dbReference type="Pfam" id="PF00994">
    <property type="entry name" value="MoCF_biosynth"/>
    <property type="match status" value="1"/>
</dbReference>
<gene>
    <name evidence="5" type="ORF">DFQ01_12611</name>
</gene>
<protein>
    <submittedName>
        <fullName evidence="5">Molybdenum cofactor synthesis domain-containing protein</fullName>
    </submittedName>
</protein>
<evidence type="ECO:0000256" key="1">
    <source>
        <dbReference type="ARBA" id="ARBA00003487"/>
    </source>
</evidence>
<dbReference type="InterPro" id="IPR051920">
    <property type="entry name" value="MPT_Adenylyltrnsfr/MoaC-Rel"/>
</dbReference>
<dbReference type="NCBIfam" id="TIGR00177">
    <property type="entry name" value="molyb_syn"/>
    <property type="match status" value="1"/>
</dbReference>
<organism evidence="5 6">
    <name type="scientific">Paenibacillus cellulosilyticus</name>
    <dbReference type="NCBI Taxonomy" id="375489"/>
    <lineage>
        <taxon>Bacteria</taxon>
        <taxon>Bacillati</taxon>
        <taxon>Bacillota</taxon>
        <taxon>Bacilli</taxon>
        <taxon>Bacillales</taxon>
        <taxon>Paenibacillaceae</taxon>
        <taxon>Paenibacillus</taxon>
    </lineage>
</organism>
<keyword evidence="6" id="KW-1185">Reference proteome</keyword>
<keyword evidence="3" id="KW-0501">Molybdenum cofactor biosynthesis</keyword>
<name>A0A2V2YMC3_9BACL</name>
<dbReference type="OrthoDB" id="9784492at2"/>
<dbReference type="Gene3D" id="3.40.980.10">
    <property type="entry name" value="MoaB/Mog-like domain"/>
    <property type="match status" value="1"/>
</dbReference>
<dbReference type="RefSeq" id="WP_110046369.1">
    <property type="nucleotide sequence ID" value="NZ_CP054613.1"/>
</dbReference>
<evidence type="ECO:0000313" key="6">
    <source>
        <dbReference type="Proteomes" id="UP000246635"/>
    </source>
</evidence>
<comment type="pathway">
    <text evidence="2">Cofactor biosynthesis; molybdopterin biosynthesis.</text>
</comment>
<proteinExistence type="predicted"/>
<sequence>MKWKVAILTASDKGSRGEREDTSAQVIRELVEEEIGGEIVDYRIVPDEQDEIMAALIEMTDYYKADLVLTTGGTGLGPRDVTPEATLKVADRLVPGISEVMRMNGMSRTRRAMLSRGVSVIRDRSLIINLPGSPKGVQESLMSVIDQLPHALGIVSGQIGEHANER</sequence>
<evidence type="ECO:0000259" key="4">
    <source>
        <dbReference type="SMART" id="SM00852"/>
    </source>
</evidence>
<dbReference type="InterPro" id="IPR001453">
    <property type="entry name" value="MoaB/Mog_dom"/>
</dbReference>
<dbReference type="PANTHER" id="PTHR43764:SF1">
    <property type="entry name" value="MOLYBDOPTERIN MOLYBDOTRANSFERASE"/>
    <property type="match status" value="1"/>
</dbReference>
<dbReference type="UniPathway" id="UPA00344"/>
<comment type="function">
    <text evidence="1">May be involved in the biosynthesis of molybdopterin.</text>
</comment>
<evidence type="ECO:0000256" key="3">
    <source>
        <dbReference type="ARBA" id="ARBA00023150"/>
    </source>
</evidence>
<dbReference type="PANTHER" id="PTHR43764">
    <property type="entry name" value="MOLYBDENUM COFACTOR BIOSYNTHESIS"/>
    <property type="match status" value="1"/>
</dbReference>
<evidence type="ECO:0000256" key="2">
    <source>
        <dbReference type="ARBA" id="ARBA00005046"/>
    </source>
</evidence>
<dbReference type="SUPFAM" id="SSF53218">
    <property type="entry name" value="Molybdenum cofactor biosynthesis proteins"/>
    <property type="match status" value="1"/>
</dbReference>
<feature type="domain" description="MoaB/Mog" evidence="4">
    <location>
        <begin position="6"/>
        <end position="151"/>
    </location>
</feature>
<dbReference type="PROSITE" id="PS01078">
    <property type="entry name" value="MOCF_BIOSYNTHESIS_1"/>
    <property type="match status" value="1"/>
</dbReference>
<comment type="caution">
    <text evidence="5">The sequence shown here is derived from an EMBL/GenBank/DDBJ whole genome shotgun (WGS) entry which is preliminary data.</text>
</comment>
<accession>A0A2V2YMC3</accession>